<dbReference type="Gene3D" id="3.40.50.300">
    <property type="entry name" value="P-loop containing nucleotide triphosphate hydrolases"/>
    <property type="match status" value="1"/>
</dbReference>
<feature type="compositionally biased region" description="Basic and acidic residues" evidence="1">
    <location>
        <begin position="285"/>
        <end position="320"/>
    </location>
</feature>
<evidence type="ECO:0008006" key="4">
    <source>
        <dbReference type="Google" id="ProtNLM"/>
    </source>
</evidence>
<protein>
    <recommendedName>
        <fullName evidence="4">Sulfotransferase family protein</fullName>
    </recommendedName>
</protein>
<dbReference type="EMBL" id="JAGQDD010000011">
    <property type="protein sequence ID" value="MBQ0931790.1"/>
    <property type="molecule type" value="Genomic_DNA"/>
</dbReference>
<feature type="compositionally biased region" description="Low complexity" evidence="1">
    <location>
        <begin position="253"/>
        <end position="284"/>
    </location>
</feature>
<dbReference type="SUPFAM" id="SSF52540">
    <property type="entry name" value="P-loop containing nucleoside triphosphate hydrolases"/>
    <property type="match status" value="1"/>
</dbReference>
<reference evidence="2 3" key="1">
    <citation type="submission" date="2021-04" db="EMBL/GenBank/DDBJ databases">
        <title>The genome sequence of Ideonella sp. 3Y2.</title>
        <authorList>
            <person name="Liu Y."/>
        </authorList>
    </citation>
    <scope>NUCLEOTIDE SEQUENCE [LARGE SCALE GENOMIC DNA]</scope>
    <source>
        <strain evidence="2 3">3Y2</strain>
    </source>
</reference>
<dbReference type="AlphaFoldDB" id="A0A940YG01"/>
<sequence length="320" mass="35670">MPKSAGSTLRTVFHQALGDELLWFRNPESRQPAEAGHPRLITDLSLLERPESWMGVRLVGGHFPAWKLPLGLRERRPLLMAVLREPVARIESLYTYIRRERSHILHAELQARTLREALELPAFRRVVPQGQLRFLRTTQRPFHARLLAPFPVLIGKHEHLPAFVAAASRRTGLDLDLADVSANVSPSGYRDALREQPGYEEARALIASLTEDEAEFMRSFDQLYEHEAGDGPVETPRTTRPRAASAPMPLRTQVPPLAPVAAKPAPASVTAAATPAAAKAPSDAQADRRAARREARRSARQAERRRSRQPDADPQDSPKP</sequence>
<gene>
    <name evidence="2" type="ORF">KAK03_14990</name>
</gene>
<dbReference type="Proteomes" id="UP000676246">
    <property type="component" value="Unassembled WGS sequence"/>
</dbReference>
<comment type="caution">
    <text evidence="2">The sequence shown here is derived from an EMBL/GenBank/DDBJ whole genome shotgun (WGS) entry which is preliminary data.</text>
</comment>
<name>A0A940YG01_9BURK</name>
<organism evidence="2 3">
    <name type="scientific">Ideonella alba</name>
    <dbReference type="NCBI Taxonomy" id="2824118"/>
    <lineage>
        <taxon>Bacteria</taxon>
        <taxon>Pseudomonadati</taxon>
        <taxon>Pseudomonadota</taxon>
        <taxon>Betaproteobacteria</taxon>
        <taxon>Burkholderiales</taxon>
        <taxon>Sphaerotilaceae</taxon>
        <taxon>Ideonella</taxon>
    </lineage>
</organism>
<dbReference type="RefSeq" id="WP_210854791.1">
    <property type="nucleotide sequence ID" value="NZ_JAGQDD010000011.1"/>
</dbReference>
<proteinExistence type="predicted"/>
<keyword evidence="3" id="KW-1185">Reference proteome</keyword>
<evidence type="ECO:0000256" key="1">
    <source>
        <dbReference type="SAM" id="MobiDB-lite"/>
    </source>
</evidence>
<dbReference type="InterPro" id="IPR027417">
    <property type="entry name" value="P-loop_NTPase"/>
</dbReference>
<feature type="region of interest" description="Disordered" evidence="1">
    <location>
        <begin position="227"/>
        <end position="320"/>
    </location>
</feature>
<accession>A0A940YG01</accession>
<evidence type="ECO:0000313" key="3">
    <source>
        <dbReference type="Proteomes" id="UP000676246"/>
    </source>
</evidence>
<evidence type="ECO:0000313" key="2">
    <source>
        <dbReference type="EMBL" id="MBQ0931790.1"/>
    </source>
</evidence>